<dbReference type="InterPro" id="IPR023997">
    <property type="entry name" value="TonB-dep_OMP_SusC/RagA_CS"/>
</dbReference>
<dbReference type="InterPro" id="IPR023996">
    <property type="entry name" value="TonB-dep_OMP_SusC/RagA"/>
</dbReference>
<comment type="similarity">
    <text evidence="8 9">Belongs to the TonB-dependent receptor family.</text>
</comment>
<dbReference type="SUPFAM" id="SSF49464">
    <property type="entry name" value="Carboxypeptidase regulatory domain-like"/>
    <property type="match status" value="1"/>
</dbReference>
<dbReference type="RefSeq" id="WP_212228319.1">
    <property type="nucleotide sequence ID" value="NZ_JAGUCN010000011.1"/>
</dbReference>
<evidence type="ECO:0000256" key="1">
    <source>
        <dbReference type="ARBA" id="ARBA00004571"/>
    </source>
</evidence>
<keyword evidence="6 8" id="KW-0472">Membrane</keyword>
<comment type="caution">
    <text evidence="12">The sequence shown here is derived from an EMBL/GenBank/DDBJ whole genome shotgun (WGS) entry which is preliminary data.</text>
</comment>
<protein>
    <submittedName>
        <fullName evidence="12">TonB-dependent receptor</fullName>
    </submittedName>
</protein>
<dbReference type="EMBL" id="JAGUCN010000011">
    <property type="protein sequence ID" value="MBS2211955.1"/>
    <property type="molecule type" value="Genomic_DNA"/>
</dbReference>
<dbReference type="InterPro" id="IPR036942">
    <property type="entry name" value="Beta-barrel_TonB_sf"/>
</dbReference>
<evidence type="ECO:0000313" key="12">
    <source>
        <dbReference type="EMBL" id="MBS2211955.1"/>
    </source>
</evidence>
<dbReference type="Gene3D" id="2.40.170.20">
    <property type="entry name" value="TonB-dependent receptor, beta-barrel domain"/>
    <property type="match status" value="1"/>
</dbReference>
<evidence type="ECO:0000259" key="10">
    <source>
        <dbReference type="Pfam" id="PF00593"/>
    </source>
</evidence>
<evidence type="ECO:0000256" key="3">
    <source>
        <dbReference type="ARBA" id="ARBA00022452"/>
    </source>
</evidence>
<keyword evidence="13" id="KW-1185">Reference proteome</keyword>
<evidence type="ECO:0000259" key="11">
    <source>
        <dbReference type="Pfam" id="PF07715"/>
    </source>
</evidence>
<evidence type="ECO:0000256" key="4">
    <source>
        <dbReference type="ARBA" id="ARBA00022692"/>
    </source>
</evidence>
<keyword evidence="7 8" id="KW-0998">Cell outer membrane</keyword>
<evidence type="ECO:0000256" key="9">
    <source>
        <dbReference type="RuleBase" id="RU003357"/>
    </source>
</evidence>
<gene>
    <name evidence="12" type="ORF">KEM09_11100</name>
</gene>
<dbReference type="Proteomes" id="UP000721861">
    <property type="component" value="Unassembled WGS sequence"/>
</dbReference>
<dbReference type="InterPro" id="IPR039426">
    <property type="entry name" value="TonB-dep_rcpt-like"/>
</dbReference>
<evidence type="ECO:0000256" key="2">
    <source>
        <dbReference type="ARBA" id="ARBA00022448"/>
    </source>
</evidence>
<name>A0ABS5KAB2_9BACT</name>
<evidence type="ECO:0000256" key="8">
    <source>
        <dbReference type="PROSITE-ProRule" id="PRU01360"/>
    </source>
</evidence>
<keyword evidence="5 9" id="KW-0798">TonB box</keyword>
<dbReference type="NCBIfam" id="TIGR04056">
    <property type="entry name" value="OMP_RagA_SusC"/>
    <property type="match status" value="1"/>
</dbReference>
<dbReference type="Pfam" id="PF13715">
    <property type="entry name" value="CarbopepD_reg_2"/>
    <property type="match status" value="1"/>
</dbReference>
<evidence type="ECO:0000256" key="5">
    <source>
        <dbReference type="ARBA" id="ARBA00023077"/>
    </source>
</evidence>
<evidence type="ECO:0000256" key="6">
    <source>
        <dbReference type="ARBA" id="ARBA00023136"/>
    </source>
</evidence>
<keyword evidence="4 8" id="KW-0812">Transmembrane</keyword>
<dbReference type="Gene3D" id="2.60.40.1120">
    <property type="entry name" value="Carboxypeptidase-like, regulatory domain"/>
    <property type="match status" value="1"/>
</dbReference>
<dbReference type="InterPro" id="IPR008969">
    <property type="entry name" value="CarboxyPept-like_regulatory"/>
</dbReference>
<feature type="domain" description="TonB-dependent receptor-like beta-barrel" evidence="10">
    <location>
        <begin position="408"/>
        <end position="798"/>
    </location>
</feature>
<dbReference type="InterPro" id="IPR012910">
    <property type="entry name" value="Plug_dom"/>
</dbReference>
<dbReference type="PROSITE" id="PS52016">
    <property type="entry name" value="TONB_DEPENDENT_REC_3"/>
    <property type="match status" value="1"/>
</dbReference>
<accession>A0ABS5KAB2</accession>
<keyword evidence="3 8" id="KW-1134">Transmembrane beta strand</keyword>
<dbReference type="Gene3D" id="2.170.130.10">
    <property type="entry name" value="TonB-dependent receptor, plug domain"/>
    <property type="match status" value="1"/>
</dbReference>
<dbReference type="NCBIfam" id="TIGR04057">
    <property type="entry name" value="SusC_RagA_signa"/>
    <property type="match status" value="1"/>
</dbReference>
<feature type="domain" description="TonB-dependent receptor plug" evidence="11">
    <location>
        <begin position="120"/>
        <end position="221"/>
    </location>
</feature>
<keyword evidence="12" id="KW-0675">Receptor</keyword>
<dbReference type="Pfam" id="PF00593">
    <property type="entry name" value="TonB_dep_Rec_b-barrel"/>
    <property type="match status" value="1"/>
</dbReference>
<dbReference type="SUPFAM" id="SSF56935">
    <property type="entry name" value="Porins"/>
    <property type="match status" value="1"/>
</dbReference>
<sequence length="1054" mass="117039">MNLNLRLVSVIVIFLMVHIMYSQERTLTGTVKDDINQPLPGVSIIIEGTTQGTISDVEGNFSLKVPEGDVNLVFSFIGFQRQVINVTGQATVTVQLLPDTEDLDEVVVVGYGTTKKKLVTGANLNVKGEELEALNTANALDAMKGITPGLNIVQNNAQPGAGTKVYIRGIGTTGNSQPLYIVDGVIQGNIDYLSTNDIESVDVLKDAASAAIYGSRGANGVILVTTKKGRKNMKATVTYDGYHGWQNIYKRPDLLTAQEYMLIKDEARVNDGLPLFDWANNIPNYDQIVSGEWKGTDWFGKAQVDNAPILNHSLNISGGSDKSVYSLGFSYFSQDGVMGKQSDSYYNRFTVRLNTEHTLFSNEQRDIVKVGQNLTYSKSKNNSIRTGNIYWNDVGNFIRMHPIMSIYDDNGDYSYASGFAPQTANPIALMDYLTKYGENDNNTMVGNAYLRIEPINNLSIQSRIGFNMWWGGGRSWTPAYNLSSNVTSSEDQVTQNMWSGYSYIWDNTATYDFTLEDHSFTMMAGNSVEYTPIAYNLSATGKETLFNKWDNAYIDNSPTIVSASGNDDYGMSIMSYFGRLSWNYNETYMFSAMLRTDGSSNFAKENRWGVFPSVSAGWVMSNASFMEGASNWLDFFKIRASWGQVGNHAISPFLYSSTMGYYDSDAEYYDASYGFGSDKGSSDGSSTRLTGSYPTRIPNEDITWETSEQLNIGFDANFLSSRMRVSFDWYDKTTKDWLVWTSVPASNGISGQMINGGDVKNTGVELSLGWNDNVGQFKYGATLSYSYNKNEVTSIANTEKIIHGQSNVMTQGSGEMYRAQEGFPIGYFWGYQTDGVIQNEAEANAYVAPAGADNAGEKYFEDQVPGDLRFVDQNGDGLINDEDKVMLGQPMPDHIVGLQLNFEYKGAFLNVTGNGAFGHQIAQSYQSGNSEWDNTTTAVFDRWYGEGTSTKMPRLTASLHERNDLYISDIFIHDADYFKISNITIGYDVKRLVPDFKVLSEAKLYFTLQNYFTFTKYDGMDPEVGYGPDGWSSGIDLGLYPASKTMMVGLNLKF</sequence>
<reference evidence="12 13" key="1">
    <citation type="journal article" date="2014" name="Int. J. Syst. Evol. Microbiol.">
        <title>Carboxylicivirga gen. nov. in the family Marinilabiliaceae with two novel species, Carboxylicivirga mesophila sp. nov. and Carboxylicivirga taeanensis sp. nov., and reclassification of Cytophaga fermentans as Saccharicrinis fermentans gen. nov., comb. nov.</title>
        <authorList>
            <person name="Yang S.H."/>
            <person name="Seo H.S."/>
            <person name="Woo J.H."/>
            <person name="Oh H.M."/>
            <person name="Jang H."/>
            <person name="Lee J.H."/>
            <person name="Kim S.J."/>
            <person name="Kwon K.K."/>
        </authorList>
    </citation>
    <scope>NUCLEOTIDE SEQUENCE [LARGE SCALE GENOMIC DNA]</scope>
    <source>
        <strain evidence="12 13">JCM 18290</strain>
    </source>
</reference>
<organism evidence="12 13">
    <name type="scientific">Carboxylicivirga mesophila</name>
    <dbReference type="NCBI Taxonomy" id="1166478"/>
    <lineage>
        <taxon>Bacteria</taxon>
        <taxon>Pseudomonadati</taxon>
        <taxon>Bacteroidota</taxon>
        <taxon>Bacteroidia</taxon>
        <taxon>Marinilabiliales</taxon>
        <taxon>Marinilabiliaceae</taxon>
        <taxon>Carboxylicivirga</taxon>
    </lineage>
</organism>
<keyword evidence="2 8" id="KW-0813">Transport</keyword>
<dbReference type="Pfam" id="PF07715">
    <property type="entry name" value="Plug"/>
    <property type="match status" value="1"/>
</dbReference>
<dbReference type="InterPro" id="IPR037066">
    <property type="entry name" value="Plug_dom_sf"/>
</dbReference>
<comment type="subcellular location">
    <subcellularLocation>
        <location evidence="1 8">Cell outer membrane</location>
        <topology evidence="1 8">Multi-pass membrane protein</topology>
    </subcellularLocation>
</comment>
<dbReference type="InterPro" id="IPR000531">
    <property type="entry name" value="Beta-barrel_TonB"/>
</dbReference>
<evidence type="ECO:0000256" key="7">
    <source>
        <dbReference type="ARBA" id="ARBA00023237"/>
    </source>
</evidence>
<proteinExistence type="inferred from homology"/>
<evidence type="ECO:0000313" key="13">
    <source>
        <dbReference type="Proteomes" id="UP000721861"/>
    </source>
</evidence>